<sequence>MDAVEQDAARWVVRRNGAAPDALPDARFTKWYGASDQHARCYDSVAALWRQMNQVNGDALRQELERDLQRRKRRGKIIAAVSCSVAFCGVFLWHSGAWWRWQADAVTAAGEIREVVLADGSRVLLDAESAIRSDLSGTERRVTLLRGRALFTVARDPQRPFVVATPEARATALGTRYEVSRLQPDTTDVSVLESQGSIAPSARPAPPPRCCRPTSARASRPAASPSTRSMPMPPRPGPNASCCCATCRWPTRWRS</sequence>
<evidence type="ECO:0000256" key="1">
    <source>
        <dbReference type="SAM" id="MobiDB-lite"/>
    </source>
</evidence>
<dbReference type="PANTHER" id="PTHR30273">
    <property type="entry name" value="PERIPLASMIC SIGNAL SENSOR AND SIGMA FACTOR ACTIVATOR FECR-RELATED"/>
    <property type="match status" value="1"/>
</dbReference>
<feature type="domain" description="FecR N-terminal" evidence="4">
    <location>
        <begin position="6"/>
        <end position="48"/>
    </location>
</feature>
<evidence type="ECO:0008006" key="7">
    <source>
        <dbReference type="Google" id="ProtNLM"/>
    </source>
</evidence>
<evidence type="ECO:0000313" key="6">
    <source>
        <dbReference type="Proteomes" id="UP000494111"/>
    </source>
</evidence>
<evidence type="ECO:0000313" key="5">
    <source>
        <dbReference type="EMBL" id="CAB3732695.1"/>
    </source>
</evidence>
<dbReference type="InterPro" id="IPR012373">
    <property type="entry name" value="Ferrdict_sens_TM"/>
</dbReference>
<feature type="compositionally biased region" description="Polar residues" evidence="1">
    <location>
        <begin position="186"/>
        <end position="198"/>
    </location>
</feature>
<dbReference type="PANTHER" id="PTHR30273:SF2">
    <property type="entry name" value="PROTEIN FECR"/>
    <property type="match status" value="1"/>
</dbReference>
<dbReference type="RefSeq" id="WP_246289129.1">
    <property type="nucleotide sequence ID" value="NZ_CADIJO010000023.1"/>
</dbReference>
<evidence type="ECO:0000259" key="4">
    <source>
        <dbReference type="Pfam" id="PF16220"/>
    </source>
</evidence>
<dbReference type="GO" id="GO:0016989">
    <property type="term" value="F:sigma factor antagonist activity"/>
    <property type="evidence" value="ECO:0007669"/>
    <property type="project" value="TreeGrafter"/>
</dbReference>
<accession>A0A6S7AHF6</accession>
<gene>
    <name evidence="5" type="ORF">LMG3458_04986</name>
</gene>
<name>A0A6S7AHF6_9BURK</name>
<dbReference type="InterPro" id="IPR032623">
    <property type="entry name" value="FecR_N"/>
</dbReference>
<protein>
    <recommendedName>
        <fullName evidence="7">FecR protein domain-containing protein</fullName>
    </recommendedName>
</protein>
<feature type="compositionally biased region" description="Low complexity" evidence="1">
    <location>
        <begin position="211"/>
        <end position="230"/>
    </location>
</feature>
<dbReference type="AlphaFoldDB" id="A0A6S7AHF6"/>
<keyword evidence="2" id="KW-1133">Transmembrane helix</keyword>
<feature type="transmembrane region" description="Helical" evidence="2">
    <location>
        <begin position="77"/>
        <end position="99"/>
    </location>
</feature>
<reference evidence="5 6" key="1">
    <citation type="submission" date="2020-04" db="EMBL/GenBank/DDBJ databases">
        <authorList>
            <person name="De Canck E."/>
        </authorList>
    </citation>
    <scope>NUCLEOTIDE SEQUENCE [LARGE SCALE GENOMIC DNA]</scope>
    <source>
        <strain evidence="5 6">LMG 3458</strain>
    </source>
</reference>
<dbReference type="Pfam" id="PF04773">
    <property type="entry name" value="FecR"/>
    <property type="match status" value="1"/>
</dbReference>
<dbReference type="InterPro" id="IPR006860">
    <property type="entry name" value="FecR"/>
</dbReference>
<keyword evidence="2" id="KW-0472">Membrane</keyword>
<dbReference type="Proteomes" id="UP000494111">
    <property type="component" value="Unassembled WGS sequence"/>
</dbReference>
<evidence type="ECO:0000256" key="2">
    <source>
        <dbReference type="SAM" id="Phobius"/>
    </source>
</evidence>
<dbReference type="Pfam" id="PF16220">
    <property type="entry name" value="DUF4880"/>
    <property type="match status" value="1"/>
</dbReference>
<dbReference type="Gene3D" id="2.60.120.1440">
    <property type="match status" value="1"/>
</dbReference>
<feature type="region of interest" description="Disordered" evidence="1">
    <location>
        <begin position="186"/>
        <end position="239"/>
    </location>
</feature>
<feature type="domain" description="FecR protein" evidence="3">
    <location>
        <begin position="105"/>
        <end position="193"/>
    </location>
</feature>
<keyword evidence="2" id="KW-0812">Transmembrane</keyword>
<organism evidence="5 6">
    <name type="scientific">Achromobacter deleyi</name>
    <dbReference type="NCBI Taxonomy" id="1353891"/>
    <lineage>
        <taxon>Bacteria</taxon>
        <taxon>Pseudomonadati</taxon>
        <taxon>Pseudomonadota</taxon>
        <taxon>Betaproteobacteria</taxon>
        <taxon>Burkholderiales</taxon>
        <taxon>Alcaligenaceae</taxon>
        <taxon>Achromobacter</taxon>
    </lineage>
</organism>
<evidence type="ECO:0000259" key="3">
    <source>
        <dbReference type="Pfam" id="PF04773"/>
    </source>
</evidence>
<dbReference type="EMBL" id="CADIJO010000023">
    <property type="protein sequence ID" value="CAB3732695.1"/>
    <property type="molecule type" value="Genomic_DNA"/>
</dbReference>
<proteinExistence type="predicted"/>